<accession>A0A9D2GUR8</accession>
<name>A0A9D2GUR8_9BACT</name>
<gene>
    <name evidence="2" type="ORF">H9804_06265</name>
</gene>
<dbReference type="EMBL" id="DXAQ01000097">
    <property type="protein sequence ID" value="HIZ89529.1"/>
    <property type="molecule type" value="Genomic_DNA"/>
</dbReference>
<feature type="signal peptide" evidence="1">
    <location>
        <begin position="1"/>
        <end position="20"/>
    </location>
</feature>
<proteinExistence type="predicted"/>
<sequence>MKKYLFILFAFIIAAGCSNNDSSSNSSTSASVKTTVLMYIVGTDYEVPENAKVFFQNSYNAGIKQDALGYGPANYMIKGMIENINHENTNIIIQTSSKENNMKWTDSEISAAGADPEKFYIKDWSQAARWQIKNTGIEKIQDLGNVCINQGDTNCINIASGDTIGDFLTYGIQNYQADRYIVIFFSHAGGTIVGFGSGATLPEMQKAFNKAKTATNKEFDIIGFAACLMGTAEWMHYLSDYGKYYVASEESEFEFPWLLGDITKAIAQNKTTEQLLETITSTYYQYSARNGSVSTNISAVDLKQVKALGSALDRLSNKIAEDYVSNPAKTFNNLYVAFSRANSYGKGQVGLYDL</sequence>
<evidence type="ECO:0000313" key="3">
    <source>
        <dbReference type="Proteomes" id="UP000824176"/>
    </source>
</evidence>
<evidence type="ECO:0000256" key="1">
    <source>
        <dbReference type="SAM" id="SignalP"/>
    </source>
</evidence>
<reference evidence="2" key="2">
    <citation type="submission" date="2021-04" db="EMBL/GenBank/DDBJ databases">
        <authorList>
            <person name="Gilroy R."/>
        </authorList>
    </citation>
    <scope>NUCLEOTIDE SEQUENCE</scope>
    <source>
        <strain evidence="2">ChiW4-1371</strain>
    </source>
</reference>
<dbReference type="Pfam" id="PF03415">
    <property type="entry name" value="Peptidase_C11"/>
    <property type="match status" value="1"/>
</dbReference>
<evidence type="ECO:0008006" key="4">
    <source>
        <dbReference type="Google" id="ProtNLM"/>
    </source>
</evidence>
<dbReference type="InterPro" id="IPR005077">
    <property type="entry name" value="Peptidase_C11"/>
</dbReference>
<dbReference type="Proteomes" id="UP000824176">
    <property type="component" value="Unassembled WGS sequence"/>
</dbReference>
<evidence type="ECO:0000313" key="2">
    <source>
        <dbReference type="EMBL" id="HIZ89529.1"/>
    </source>
</evidence>
<comment type="caution">
    <text evidence="2">The sequence shown here is derived from an EMBL/GenBank/DDBJ whole genome shotgun (WGS) entry which is preliminary data.</text>
</comment>
<dbReference type="PROSITE" id="PS51257">
    <property type="entry name" value="PROKAR_LIPOPROTEIN"/>
    <property type="match status" value="1"/>
</dbReference>
<dbReference type="PANTHER" id="PTHR37835:SF1">
    <property type="entry name" value="ALPHA-CLOSTRIPAIN"/>
    <property type="match status" value="1"/>
</dbReference>
<protein>
    <recommendedName>
        <fullName evidence="4">Clostripain</fullName>
    </recommendedName>
</protein>
<reference evidence="2" key="1">
    <citation type="journal article" date="2021" name="PeerJ">
        <title>Extensive microbial diversity within the chicken gut microbiome revealed by metagenomics and culture.</title>
        <authorList>
            <person name="Gilroy R."/>
            <person name="Ravi A."/>
            <person name="Getino M."/>
            <person name="Pursley I."/>
            <person name="Horton D.L."/>
            <person name="Alikhan N.F."/>
            <person name="Baker D."/>
            <person name="Gharbi K."/>
            <person name="Hall N."/>
            <person name="Watson M."/>
            <person name="Adriaenssens E.M."/>
            <person name="Foster-Nyarko E."/>
            <person name="Jarju S."/>
            <person name="Secka A."/>
            <person name="Antonio M."/>
            <person name="Oren A."/>
            <person name="Chaudhuri R.R."/>
            <person name="La Ragione R."/>
            <person name="Hildebrand F."/>
            <person name="Pallen M.J."/>
        </authorList>
    </citation>
    <scope>NUCLEOTIDE SEQUENCE</scope>
    <source>
        <strain evidence="2">ChiW4-1371</strain>
    </source>
</reference>
<keyword evidence="1" id="KW-0732">Signal</keyword>
<dbReference type="Gene3D" id="3.40.50.11970">
    <property type="match status" value="1"/>
</dbReference>
<feature type="chain" id="PRO_5038963806" description="Clostripain" evidence="1">
    <location>
        <begin position="21"/>
        <end position="354"/>
    </location>
</feature>
<organism evidence="2 3">
    <name type="scientific">Candidatus Mucispirillum faecigallinarum</name>
    <dbReference type="NCBI Taxonomy" id="2838699"/>
    <lineage>
        <taxon>Bacteria</taxon>
        <taxon>Pseudomonadati</taxon>
        <taxon>Deferribacterota</taxon>
        <taxon>Deferribacteres</taxon>
        <taxon>Deferribacterales</taxon>
        <taxon>Mucispirillaceae</taxon>
        <taxon>Mucispirillum</taxon>
    </lineage>
</organism>
<dbReference type="PANTHER" id="PTHR37835">
    <property type="entry name" value="ALPHA-CLOSTRIPAIN"/>
    <property type="match status" value="1"/>
</dbReference>
<dbReference type="AlphaFoldDB" id="A0A9D2GUR8"/>